<dbReference type="RefSeq" id="WP_167267545.1">
    <property type="nucleotide sequence ID" value="NZ_JAASQJ010000001.1"/>
</dbReference>
<evidence type="ECO:0000313" key="2">
    <source>
        <dbReference type="EMBL" id="NIJ51715.1"/>
    </source>
</evidence>
<feature type="signal peptide" evidence="1">
    <location>
        <begin position="1"/>
        <end position="23"/>
    </location>
</feature>
<gene>
    <name evidence="2" type="ORF">FHS68_000871</name>
</gene>
<keyword evidence="3" id="KW-1185">Reference proteome</keyword>
<reference evidence="2 3" key="1">
    <citation type="submission" date="2020-03" db="EMBL/GenBank/DDBJ databases">
        <title>Genomic Encyclopedia of Type Strains, Phase IV (KMG-IV): sequencing the most valuable type-strain genomes for metagenomic binning, comparative biology and taxonomic classification.</title>
        <authorList>
            <person name="Goeker M."/>
        </authorList>
    </citation>
    <scope>NUCLEOTIDE SEQUENCE [LARGE SCALE GENOMIC DNA]</scope>
    <source>
        <strain evidence="2 3">DSM 102865</strain>
    </source>
</reference>
<protein>
    <recommendedName>
        <fullName evidence="4">Por secretion system C-terminal sorting domain-containing protein</fullName>
    </recommendedName>
</protein>
<comment type="caution">
    <text evidence="2">The sequence shown here is derived from an EMBL/GenBank/DDBJ whole genome shotgun (WGS) entry which is preliminary data.</text>
</comment>
<proteinExistence type="predicted"/>
<evidence type="ECO:0000256" key="1">
    <source>
        <dbReference type="SAM" id="SignalP"/>
    </source>
</evidence>
<feature type="chain" id="PRO_5046600102" description="Por secretion system C-terminal sorting domain-containing protein" evidence="1">
    <location>
        <begin position="24"/>
        <end position="125"/>
    </location>
</feature>
<accession>A0ABX0UJ42</accession>
<organism evidence="2 3">
    <name type="scientific">Dyadobacter arcticus</name>
    <dbReference type="NCBI Taxonomy" id="1078754"/>
    <lineage>
        <taxon>Bacteria</taxon>
        <taxon>Pseudomonadati</taxon>
        <taxon>Bacteroidota</taxon>
        <taxon>Cytophagia</taxon>
        <taxon>Cytophagales</taxon>
        <taxon>Spirosomataceae</taxon>
        <taxon>Dyadobacter</taxon>
    </lineage>
</organism>
<keyword evidence="1" id="KW-0732">Signal</keyword>
<sequence length="125" mass="13751">MKTSIKTFAFALAFIASTFAANAEDKETKASKFGTGIYPTKNGKINVLVNKADAASSTILLLRNENGDVVYRETVSKDNQKFGRSLNMDQMEAGQYKLDVISGSEIQSKSFQVSEQKTERVLTVK</sequence>
<name>A0ABX0UJ42_9BACT</name>
<dbReference type="Gene3D" id="2.60.40.3080">
    <property type="match status" value="1"/>
</dbReference>
<evidence type="ECO:0008006" key="4">
    <source>
        <dbReference type="Google" id="ProtNLM"/>
    </source>
</evidence>
<dbReference type="EMBL" id="JAASQJ010000001">
    <property type="protein sequence ID" value="NIJ51715.1"/>
    <property type="molecule type" value="Genomic_DNA"/>
</dbReference>
<evidence type="ECO:0000313" key="3">
    <source>
        <dbReference type="Proteomes" id="UP001179181"/>
    </source>
</evidence>
<dbReference type="Proteomes" id="UP001179181">
    <property type="component" value="Unassembled WGS sequence"/>
</dbReference>